<gene>
    <name evidence="1" type="ORF">LX32DRAFT_27015</name>
</gene>
<accession>A0AAD9HS24</accession>
<proteinExistence type="predicted"/>
<dbReference type="EMBL" id="MU842818">
    <property type="protein sequence ID" value="KAK2033933.1"/>
    <property type="molecule type" value="Genomic_DNA"/>
</dbReference>
<keyword evidence="2" id="KW-1185">Reference proteome</keyword>
<sequence length="164" mass="18725">MRHHRYHDYQPTNNTKTSLFTHDYLFVPMYRRPDIATTGFISCCAPDQSNRLGHTRIVLQRPLARHPHVGMVSAPTKVFTASLPSPSLLDNERPAGLRLPLEWRLHKSREALPHRCWCVSETSPSDGGERATIGQRACRPYIGSTLAQLYEFAHRASLHGQHYE</sequence>
<dbReference type="Proteomes" id="UP001232148">
    <property type="component" value="Unassembled WGS sequence"/>
</dbReference>
<name>A0AAD9HS24_9PEZI</name>
<comment type="caution">
    <text evidence="1">The sequence shown here is derived from an EMBL/GenBank/DDBJ whole genome shotgun (WGS) entry which is preliminary data.</text>
</comment>
<organism evidence="1 2">
    <name type="scientific">Colletotrichum zoysiae</name>
    <dbReference type="NCBI Taxonomy" id="1216348"/>
    <lineage>
        <taxon>Eukaryota</taxon>
        <taxon>Fungi</taxon>
        <taxon>Dikarya</taxon>
        <taxon>Ascomycota</taxon>
        <taxon>Pezizomycotina</taxon>
        <taxon>Sordariomycetes</taxon>
        <taxon>Hypocreomycetidae</taxon>
        <taxon>Glomerellales</taxon>
        <taxon>Glomerellaceae</taxon>
        <taxon>Colletotrichum</taxon>
        <taxon>Colletotrichum graminicola species complex</taxon>
    </lineage>
</organism>
<protein>
    <submittedName>
        <fullName evidence="1">Uncharacterized protein</fullName>
    </submittedName>
</protein>
<reference evidence="1" key="1">
    <citation type="submission" date="2021-06" db="EMBL/GenBank/DDBJ databases">
        <title>Comparative genomics, transcriptomics and evolutionary studies reveal genomic signatures of adaptation to plant cell wall in hemibiotrophic fungi.</title>
        <authorList>
            <consortium name="DOE Joint Genome Institute"/>
            <person name="Baroncelli R."/>
            <person name="Diaz J.F."/>
            <person name="Benocci T."/>
            <person name="Peng M."/>
            <person name="Battaglia E."/>
            <person name="Haridas S."/>
            <person name="Andreopoulos W."/>
            <person name="Labutti K."/>
            <person name="Pangilinan J."/>
            <person name="Floch G.L."/>
            <person name="Makela M.R."/>
            <person name="Henrissat B."/>
            <person name="Grigoriev I.V."/>
            <person name="Crouch J.A."/>
            <person name="De Vries R.P."/>
            <person name="Sukno S.A."/>
            <person name="Thon M.R."/>
        </authorList>
    </citation>
    <scope>NUCLEOTIDE SEQUENCE</scope>
    <source>
        <strain evidence="1">MAFF235873</strain>
    </source>
</reference>
<dbReference type="AlphaFoldDB" id="A0AAD9HS24"/>
<evidence type="ECO:0000313" key="1">
    <source>
        <dbReference type="EMBL" id="KAK2033933.1"/>
    </source>
</evidence>
<evidence type="ECO:0000313" key="2">
    <source>
        <dbReference type="Proteomes" id="UP001232148"/>
    </source>
</evidence>